<feature type="compositionally biased region" description="Basic and acidic residues" evidence="1">
    <location>
        <begin position="161"/>
        <end position="175"/>
    </location>
</feature>
<keyword evidence="3" id="KW-1185">Reference proteome</keyword>
<feature type="non-terminal residue" evidence="2">
    <location>
        <position position="208"/>
    </location>
</feature>
<organism evidence="2 3">
    <name type="scientific">Melanomma pulvis-pyrius CBS 109.77</name>
    <dbReference type="NCBI Taxonomy" id="1314802"/>
    <lineage>
        <taxon>Eukaryota</taxon>
        <taxon>Fungi</taxon>
        <taxon>Dikarya</taxon>
        <taxon>Ascomycota</taxon>
        <taxon>Pezizomycotina</taxon>
        <taxon>Dothideomycetes</taxon>
        <taxon>Pleosporomycetidae</taxon>
        <taxon>Pleosporales</taxon>
        <taxon>Melanommataceae</taxon>
        <taxon>Melanomma</taxon>
    </lineage>
</organism>
<dbReference type="EMBL" id="MU002872">
    <property type="protein sequence ID" value="KAF2785551.1"/>
    <property type="molecule type" value="Genomic_DNA"/>
</dbReference>
<proteinExistence type="predicted"/>
<sequence>MADRQRQQNRLGNPPKFEVGQASTAEPSSTQKPPRPIPGSAGIETDDVHSVYSEDSLTRRMINDASTVKVDEWLIKKERSENPTKHLERTKAGGGSKEKEKSASEEYTQEYLNRNLDEPKASGVSREKRKSVREEYTQEYLDRNLDEPKASGVSRERRKSIREEYTQEYLDRNLDEPTLVQTPRRAQASTALSPSNPNPPGPTRKKSE</sequence>
<feature type="region of interest" description="Disordered" evidence="1">
    <location>
        <begin position="1"/>
        <end position="49"/>
    </location>
</feature>
<gene>
    <name evidence="2" type="ORF">K505DRAFT_344557</name>
</gene>
<name>A0A6A6WNR4_9PLEO</name>
<reference evidence="2" key="1">
    <citation type="journal article" date="2020" name="Stud. Mycol.">
        <title>101 Dothideomycetes genomes: a test case for predicting lifestyles and emergence of pathogens.</title>
        <authorList>
            <person name="Haridas S."/>
            <person name="Albert R."/>
            <person name="Binder M."/>
            <person name="Bloem J."/>
            <person name="Labutti K."/>
            <person name="Salamov A."/>
            <person name="Andreopoulos B."/>
            <person name="Baker S."/>
            <person name="Barry K."/>
            <person name="Bills G."/>
            <person name="Bluhm B."/>
            <person name="Cannon C."/>
            <person name="Castanera R."/>
            <person name="Culley D."/>
            <person name="Daum C."/>
            <person name="Ezra D."/>
            <person name="Gonzalez J."/>
            <person name="Henrissat B."/>
            <person name="Kuo A."/>
            <person name="Liang C."/>
            <person name="Lipzen A."/>
            <person name="Lutzoni F."/>
            <person name="Magnuson J."/>
            <person name="Mondo S."/>
            <person name="Nolan M."/>
            <person name="Ohm R."/>
            <person name="Pangilinan J."/>
            <person name="Park H.-J."/>
            <person name="Ramirez L."/>
            <person name="Alfaro M."/>
            <person name="Sun H."/>
            <person name="Tritt A."/>
            <person name="Yoshinaga Y."/>
            <person name="Zwiers L.-H."/>
            <person name="Turgeon B."/>
            <person name="Goodwin S."/>
            <person name="Spatafora J."/>
            <person name="Crous P."/>
            <person name="Grigoriev I."/>
        </authorList>
    </citation>
    <scope>NUCLEOTIDE SEQUENCE</scope>
    <source>
        <strain evidence="2">CBS 109.77</strain>
    </source>
</reference>
<evidence type="ECO:0000313" key="3">
    <source>
        <dbReference type="Proteomes" id="UP000799757"/>
    </source>
</evidence>
<accession>A0A6A6WNR4</accession>
<protein>
    <submittedName>
        <fullName evidence="2">Uncharacterized protein</fullName>
    </submittedName>
</protein>
<evidence type="ECO:0000313" key="2">
    <source>
        <dbReference type="EMBL" id="KAF2785551.1"/>
    </source>
</evidence>
<feature type="region of interest" description="Disordered" evidence="1">
    <location>
        <begin position="74"/>
        <end position="208"/>
    </location>
</feature>
<evidence type="ECO:0000256" key="1">
    <source>
        <dbReference type="SAM" id="MobiDB-lite"/>
    </source>
</evidence>
<dbReference type="AlphaFoldDB" id="A0A6A6WNR4"/>
<feature type="compositionally biased region" description="Basic and acidic residues" evidence="1">
    <location>
        <begin position="74"/>
        <end position="104"/>
    </location>
</feature>
<dbReference type="Proteomes" id="UP000799757">
    <property type="component" value="Unassembled WGS sequence"/>
</dbReference>
<feature type="compositionally biased region" description="Basic and acidic residues" evidence="1">
    <location>
        <begin position="132"/>
        <end position="149"/>
    </location>
</feature>
<feature type="compositionally biased region" description="Polar residues" evidence="1">
    <location>
        <begin position="21"/>
        <end position="32"/>
    </location>
</feature>